<dbReference type="RefSeq" id="WP_235294601.1">
    <property type="nucleotide sequence ID" value="NZ_BSOH01000001.1"/>
</dbReference>
<dbReference type="AlphaFoldDB" id="A0AA37WBW8"/>
<name>A0AA37WBW8_9BACT</name>
<dbReference type="Proteomes" id="UP001156666">
    <property type="component" value="Unassembled WGS sequence"/>
</dbReference>
<sequence length="897" mass="98900">MYKIITILLCFFSTLVFSQDLYWVNKFGGNFGDPANWSQSSGGSGGQGIPDQNTTVIFDANSGLHTGEEIVFQAGVTYEVSTIIIEQDLDNFTLDFEGTVSNPTTLKVFKDIYIYTPVITSFTEAVSFANEVLIEGNSVKHNLITSGINLNHIEFKDAIGDYLQYTDLYASSRIRMYGGEWQTNGFEVRTEGLLLFHDSQASNNQYSKDVYTDGSEIFCGTFDAKFVYGSLDFIGSHTIHAEVFKGNPSQLNNTTTYDELVLQDYEPGLSNPIEDNNMDCAGCVFASVTIDDVDVTRIGGGVEINSLTILNTDNIIQINGGNGRENIIHLNVVNTPSLGPCNTMPTIEAKYTSSVTIESINSAVTLFRLKLYNVSAGSSGTYYLNAGILSGSSTGWNIINPLPAIDYYWTNAGGDFLWTYFKNWDSSANNGCIPTAVDNVIIDNASPSQIIIPSNFEASCHDFSWIKDNGVIDLELNEPLNVTGDLYVAKFATFSGNEGIRFSGNGQINIYSESELPSLRFESKGTDFLLNSPLNCESMFFDGANFYTNGKDVLTGSWSVDNVDGNNFYFNNSDITVNGSLNLAANNGVDQVLDAGTSTITCESFQSRKSYDFYNLTLTNPSTYSFENWPFSFNVLNASGTGKVRVIADMELEELILNNEDSEIEILPNVEITVNKEIKSNSSSLPASLRSTSNTNRGKIINPDGNLCIVGPIDIENIEGIVEGVFHAPGGNNIGGNIGINFTPFNTSQSIPLYWTGKTNENFATRSNWSTVSGGCSTNYNPQNRPRLIFDEHSYYKNNNMVLYTVMNTNILEFRNITDEFTVDNRVDLTFDQLDIVSSYVKFIGKDYNIGTRVNISNGTLLDMAAERMMSPEWNIFTSTVNSLIVVRDDSELIQTE</sequence>
<dbReference type="EMBL" id="BSOH01000001">
    <property type="protein sequence ID" value="GLR15821.1"/>
    <property type="molecule type" value="Genomic_DNA"/>
</dbReference>
<comment type="caution">
    <text evidence="1">The sequence shown here is derived from an EMBL/GenBank/DDBJ whole genome shotgun (WGS) entry which is preliminary data.</text>
</comment>
<proteinExistence type="predicted"/>
<evidence type="ECO:0000313" key="1">
    <source>
        <dbReference type="EMBL" id="GLR15821.1"/>
    </source>
</evidence>
<accession>A0AA37WBW8</accession>
<protein>
    <submittedName>
        <fullName evidence="1">Uncharacterized protein</fullName>
    </submittedName>
</protein>
<keyword evidence="2" id="KW-1185">Reference proteome</keyword>
<organism evidence="1 2">
    <name type="scientific">Portibacter lacus</name>
    <dbReference type="NCBI Taxonomy" id="1099794"/>
    <lineage>
        <taxon>Bacteria</taxon>
        <taxon>Pseudomonadati</taxon>
        <taxon>Bacteroidota</taxon>
        <taxon>Saprospiria</taxon>
        <taxon>Saprospirales</taxon>
        <taxon>Haliscomenobacteraceae</taxon>
        <taxon>Portibacter</taxon>
    </lineage>
</organism>
<reference evidence="1" key="2">
    <citation type="submission" date="2023-01" db="EMBL/GenBank/DDBJ databases">
        <title>Draft genome sequence of Portibacter lacus strain NBRC 108769.</title>
        <authorList>
            <person name="Sun Q."/>
            <person name="Mori K."/>
        </authorList>
    </citation>
    <scope>NUCLEOTIDE SEQUENCE</scope>
    <source>
        <strain evidence="1">NBRC 108769</strain>
    </source>
</reference>
<reference evidence="1" key="1">
    <citation type="journal article" date="2014" name="Int. J. Syst. Evol. Microbiol.">
        <title>Complete genome sequence of Corynebacterium casei LMG S-19264T (=DSM 44701T), isolated from a smear-ripened cheese.</title>
        <authorList>
            <consortium name="US DOE Joint Genome Institute (JGI-PGF)"/>
            <person name="Walter F."/>
            <person name="Albersmeier A."/>
            <person name="Kalinowski J."/>
            <person name="Ruckert C."/>
        </authorList>
    </citation>
    <scope>NUCLEOTIDE SEQUENCE</scope>
    <source>
        <strain evidence="1">NBRC 108769</strain>
    </source>
</reference>
<evidence type="ECO:0000313" key="2">
    <source>
        <dbReference type="Proteomes" id="UP001156666"/>
    </source>
</evidence>
<gene>
    <name evidence="1" type="ORF">GCM10007940_04360</name>
</gene>